<dbReference type="Pfam" id="PF00106">
    <property type="entry name" value="adh_short"/>
    <property type="match status" value="1"/>
</dbReference>
<dbReference type="Gene3D" id="3.40.50.720">
    <property type="entry name" value="NAD(P)-binding Rossmann-like Domain"/>
    <property type="match status" value="1"/>
</dbReference>
<keyword evidence="7" id="KW-0576">Peroxisome</keyword>
<dbReference type="PANTHER" id="PTHR42808">
    <property type="entry name" value="HYDROXYSTEROID DEHYDROGENASE-LIKE PROTEIN 2"/>
    <property type="match status" value="1"/>
</dbReference>
<dbReference type="PANTHER" id="PTHR42808:SF3">
    <property type="entry name" value="HYDROXYSTEROID DEHYDROGENASE-LIKE PROTEIN 2"/>
    <property type="match status" value="1"/>
</dbReference>
<dbReference type="InterPro" id="IPR036527">
    <property type="entry name" value="SCP2_sterol-bd_dom_sf"/>
</dbReference>
<feature type="domain" description="SCP2" evidence="10">
    <location>
        <begin position="314"/>
        <end position="404"/>
    </location>
</feature>
<dbReference type="Pfam" id="PF02036">
    <property type="entry name" value="SCP2"/>
    <property type="match status" value="1"/>
</dbReference>
<dbReference type="NCBIfam" id="NF006133">
    <property type="entry name" value="PRK08278.1"/>
    <property type="match status" value="1"/>
</dbReference>
<name>A0AAD9P3Y2_RIDPI</name>
<gene>
    <name evidence="11" type="ORF">NP493_163g02042</name>
</gene>
<dbReference type="PRINTS" id="PR00081">
    <property type="entry name" value="GDHRDH"/>
</dbReference>
<feature type="region of interest" description="Disordered" evidence="9">
    <location>
        <begin position="282"/>
        <end position="301"/>
    </location>
</feature>
<dbReference type="InterPro" id="IPR003033">
    <property type="entry name" value="SCP2_sterol-bd_dom"/>
</dbReference>
<dbReference type="Gene3D" id="3.30.1050.10">
    <property type="entry name" value="SCP2 sterol-binding domain"/>
    <property type="match status" value="1"/>
</dbReference>
<dbReference type="FunFam" id="3.40.50.720:FF:000301">
    <property type="entry name" value="Hydroxysteroid dehydrogenase like 2"/>
    <property type="match status" value="1"/>
</dbReference>
<reference evidence="11" key="1">
    <citation type="journal article" date="2023" name="Mol. Biol. Evol.">
        <title>Third-Generation Sequencing Reveals the Adaptive Role of the Epigenome in Three Deep-Sea Polychaetes.</title>
        <authorList>
            <person name="Perez M."/>
            <person name="Aroh O."/>
            <person name="Sun Y."/>
            <person name="Lan Y."/>
            <person name="Juniper S.K."/>
            <person name="Young C.R."/>
            <person name="Angers B."/>
            <person name="Qian P.Y."/>
        </authorList>
    </citation>
    <scope>NUCLEOTIDE SEQUENCE</scope>
    <source>
        <strain evidence="11">R07B-5</strain>
    </source>
</reference>
<proteinExistence type="inferred from homology"/>
<evidence type="ECO:0000313" key="12">
    <source>
        <dbReference type="Proteomes" id="UP001209878"/>
    </source>
</evidence>
<dbReference type="InterPro" id="IPR051935">
    <property type="entry name" value="HSDL2"/>
</dbReference>
<dbReference type="GO" id="GO:0005739">
    <property type="term" value="C:mitochondrion"/>
    <property type="evidence" value="ECO:0007669"/>
    <property type="project" value="UniProtKB-SubCell"/>
</dbReference>
<dbReference type="InterPro" id="IPR002347">
    <property type="entry name" value="SDR_fam"/>
</dbReference>
<evidence type="ECO:0000256" key="6">
    <source>
        <dbReference type="ARBA" id="ARBA00023128"/>
    </source>
</evidence>
<evidence type="ECO:0000256" key="3">
    <source>
        <dbReference type="ARBA" id="ARBA00006484"/>
    </source>
</evidence>
<sequence length="412" mass="44621">MQNFGKLAGKTIYISGASRGIGKAIALKCARDGANIVIAAKTAEPHPKLPGTIYTAAKEIEEAGGKCLPCVVDIRHEDQVTASVEKAVREFGGIDILVNNASAIQLTGTLDTSMKTFDLMNSINSRGTYLCSKVCLPHLKMAANPHILNMSPPLNMKAKWFKNHVAYTMAKYGMSQCALGMAEEFRDDGVAVNTLWPRTAIFTAAMEMLGGGASIKPQCRKPEIVADAAYYILTRDSRSFTGNFCIDEDVLKEGGVSDFDQYRYNKDAKLMVDFFLDDYEEPSPGSDTAEEDTQTSGGSPEQIEKTFAVIQSMLNDDLVKSVRGVYHFDLRDGDLWYLDLKNDSGSAGKGSAPAGEADSTLSLSSGDFVKMFAGKLSPTTAFMLGKLKIKGNMGLAMKLEKLLKKMSTASKL</sequence>
<evidence type="ECO:0000256" key="9">
    <source>
        <dbReference type="SAM" id="MobiDB-lite"/>
    </source>
</evidence>
<dbReference type="SUPFAM" id="SSF55718">
    <property type="entry name" value="SCP-like"/>
    <property type="match status" value="1"/>
</dbReference>
<accession>A0AAD9P3Y2</accession>
<evidence type="ECO:0000256" key="5">
    <source>
        <dbReference type="ARBA" id="ARBA00023002"/>
    </source>
</evidence>
<dbReference type="GO" id="GO:0016491">
    <property type="term" value="F:oxidoreductase activity"/>
    <property type="evidence" value="ECO:0007669"/>
    <property type="project" value="UniProtKB-KW"/>
</dbReference>
<dbReference type="AlphaFoldDB" id="A0AAD9P3Y2"/>
<protein>
    <recommendedName>
        <fullName evidence="8">Hydroxysteroid dehydrogenase-like protein 2</fullName>
    </recommendedName>
</protein>
<comment type="caution">
    <text evidence="11">The sequence shown here is derived from an EMBL/GenBank/DDBJ whole genome shotgun (WGS) entry which is preliminary data.</text>
</comment>
<dbReference type="GO" id="GO:0005777">
    <property type="term" value="C:peroxisome"/>
    <property type="evidence" value="ECO:0007669"/>
    <property type="project" value="UniProtKB-SubCell"/>
</dbReference>
<evidence type="ECO:0000313" key="11">
    <source>
        <dbReference type="EMBL" id="KAK2187500.1"/>
    </source>
</evidence>
<keyword evidence="6" id="KW-0496">Mitochondrion</keyword>
<evidence type="ECO:0000256" key="7">
    <source>
        <dbReference type="ARBA" id="ARBA00023140"/>
    </source>
</evidence>
<evidence type="ECO:0000256" key="1">
    <source>
        <dbReference type="ARBA" id="ARBA00004173"/>
    </source>
</evidence>
<keyword evidence="4" id="KW-0521">NADP</keyword>
<keyword evidence="5" id="KW-0560">Oxidoreductase</keyword>
<dbReference type="Proteomes" id="UP001209878">
    <property type="component" value="Unassembled WGS sequence"/>
</dbReference>
<dbReference type="CDD" id="cd09762">
    <property type="entry name" value="HSDL2_SDR_c"/>
    <property type="match status" value="1"/>
</dbReference>
<keyword evidence="12" id="KW-1185">Reference proteome</keyword>
<organism evidence="11 12">
    <name type="scientific">Ridgeia piscesae</name>
    <name type="common">Tubeworm</name>
    <dbReference type="NCBI Taxonomy" id="27915"/>
    <lineage>
        <taxon>Eukaryota</taxon>
        <taxon>Metazoa</taxon>
        <taxon>Spiralia</taxon>
        <taxon>Lophotrochozoa</taxon>
        <taxon>Annelida</taxon>
        <taxon>Polychaeta</taxon>
        <taxon>Sedentaria</taxon>
        <taxon>Canalipalpata</taxon>
        <taxon>Sabellida</taxon>
        <taxon>Siboglinidae</taxon>
        <taxon>Ridgeia</taxon>
    </lineage>
</organism>
<evidence type="ECO:0000256" key="4">
    <source>
        <dbReference type="ARBA" id="ARBA00022857"/>
    </source>
</evidence>
<dbReference type="SUPFAM" id="SSF51735">
    <property type="entry name" value="NAD(P)-binding Rossmann-fold domains"/>
    <property type="match status" value="1"/>
</dbReference>
<dbReference type="EMBL" id="JAODUO010000163">
    <property type="protein sequence ID" value="KAK2187500.1"/>
    <property type="molecule type" value="Genomic_DNA"/>
</dbReference>
<evidence type="ECO:0000256" key="2">
    <source>
        <dbReference type="ARBA" id="ARBA00004275"/>
    </source>
</evidence>
<comment type="similarity">
    <text evidence="3">Belongs to the short-chain dehydrogenases/reductases (SDR) family.</text>
</comment>
<evidence type="ECO:0000256" key="8">
    <source>
        <dbReference type="ARBA" id="ARBA00040243"/>
    </source>
</evidence>
<evidence type="ECO:0000259" key="10">
    <source>
        <dbReference type="Pfam" id="PF02036"/>
    </source>
</evidence>
<comment type="subcellular location">
    <subcellularLocation>
        <location evidence="1">Mitochondrion</location>
    </subcellularLocation>
    <subcellularLocation>
        <location evidence="2">Peroxisome</location>
    </subcellularLocation>
</comment>
<dbReference type="InterPro" id="IPR036291">
    <property type="entry name" value="NAD(P)-bd_dom_sf"/>
</dbReference>